<name>A0ABD4TKK8_9EURY</name>
<sequence length="70" mass="8108">MGNGNWKYAQEAHEALRELEYNRPKKMFLDKNEGGILCIPLFAPLYAHEDEVIRSLVDSIKEVLDMLESK</sequence>
<evidence type="ECO:0000313" key="2">
    <source>
        <dbReference type="Proteomes" id="UP001524383"/>
    </source>
</evidence>
<evidence type="ECO:0000313" key="1">
    <source>
        <dbReference type="EMBL" id="MCQ1538293.1"/>
    </source>
</evidence>
<dbReference type="EMBL" id="VOTZ01000007">
    <property type="protein sequence ID" value="MCQ1538293.1"/>
    <property type="molecule type" value="Genomic_DNA"/>
</dbReference>
<keyword evidence="2" id="KW-1185">Reference proteome</keyword>
<gene>
    <name evidence="1" type="ORF">FTO68_04725</name>
</gene>
<proteinExistence type="predicted"/>
<protein>
    <recommendedName>
        <fullName evidence="3">Adenosylmethionine-8-amino-7-oxononanoate aminotransferase</fullName>
    </recommendedName>
</protein>
<accession>A0ABD4TKK8</accession>
<organism evidence="1 2">
    <name type="scientific">Methanocalculus taiwanensis</name>
    <dbReference type="NCBI Taxonomy" id="106207"/>
    <lineage>
        <taxon>Archaea</taxon>
        <taxon>Methanobacteriati</taxon>
        <taxon>Methanobacteriota</taxon>
        <taxon>Stenosarchaea group</taxon>
        <taxon>Methanomicrobia</taxon>
        <taxon>Methanomicrobiales</taxon>
        <taxon>Methanocalculaceae</taxon>
        <taxon>Methanocalculus</taxon>
    </lineage>
</organism>
<comment type="caution">
    <text evidence="1">The sequence shown here is derived from an EMBL/GenBank/DDBJ whole genome shotgun (WGS) entry which is preliminary data.</text>
</comment>
<dbReference type="RefSeq" id="WP_255332230.1">
    <property type="nucleotide sequence ID" value="NZ_VOTZ01000007.1"/>
</dbReference>
<evidence type="ECO:0008006" key="3">
    <source>
        <dbReference type="Google" id="ProtNLM"/>
    </source>
</evidence>
<dbReference type="Proteomes" id="UP001524383">
    <property type="component" value="Unassembled WGS sequence"/>
</dbReference>
<reference evidence="1 2" key="1">
    <citation type="submission" date="2019-08" db="EMBL/GenBank/DDBJ databases">
        <authorList>
            <person name="Chen S.-C."/>
            <person name="Lai M.-C."/>
            <person name="You Y.-T."/>
        </authorList>
    </citation>
    <scope>NUCLEOTIDE SEQUENCE [LARGE SCALE GENOMIC DNA]</scope>
    <source>
        <strain evidence="1 2">P2F9704a</strain>
    </source>
</reference>
<dbReference type="AlphaFoldDB" id="A0ABD4TKK8"/>